<gene>
    <name evidence="1" type="primary">WBGene00272687</name>
</gene>
<dbReference type="AlphaFoldDB" id="A0A2A6BRB3"/>
<evidence type="ECO:0000313" key="1">
    <source>
        <dbReference type="EnsemblMetazoa" id="PPA34318.1"/>
    </source>
</evidence>
<keyword evidence="2" id="KW-1185">Reference proteome</keyword>
<sequence length="150" mass="16539">MNSAVWCDGKEWVYKKNATDVAVDVGQPFAVYCAIKCGFRIMYALSTAPNQGLQGLLATNSNWKRYLQERQIAPPEKDPQTGALSPVVLGASIGGGIVAVLISMCIIGLFLRVRHLKRKAHEYNHESELQEMETAKEINTAKEMAVVDSK</sequence>
<accession>A0A8R1YNP0</accession>
<organism evidence="1 2">
    <name type="scientific">Pristionchus pacificus</name>
    <name type="common">Parasitic nematode worm</name>
    <dbReference type="NCBI Taxonomy" id="54126"/>
    <lineage>
        <taxon>Eukaryota</taxon>
        <taxon>Metazoa</taxon>
        <taxon>Ecdysozoa</taxon>
        <taxon>Nematoda</taxon>
        <taxon>Chromadorea</taxon>
        <taxon>Rhabditida</taxon>
        <taxon>Rhabditina</taxon>
        <taxon>Diplogasteromorpha</taxon>
        <taxon>Diplogasteroidea</taxon>
        <taxon>Neodiplogasteridae</taxon>
        <taxon>Pristionchus</taxon>
    </lineage>
</organism>
<name>A0A2A6BRB3_PRIPA</name>
<evidence type="ECO:0000313" key="2">
    <source>
        <dbReference type="Proteomes" id="UP000005239"/>
    </source>
</evidence>
<reference evidence="2" key="1">
    <citation type="journal article" date="2008" name="Nat. Genet.">
        <title>The Pristionchus pacificus genome provides a unique perspective on nematode lifestyle and parasitism.</title>
        <authorList>
            <person name="Dieterich C."/>
            <person name="Clifton S.W."/>
            <person name="Schuster L.N."/>
            <person name="Chinwalla A."/>
            <person name="Delehaunty K."/>
            <person name="Dinkelacker I."/>
            <person name="Fulton L."/>
            <person name="Fulton R."/>
            <person name="Godfrey J."/>
            <person name="Minx P."/>
            <person name="Mitreva M."/>
            <person name="Roeseler W."/>
            <person name="Tian H."/>
            <person name="Witte H."/>
            <person name="Yang S.P."/>
            <person name="Wilson R.K."/>
            <person name="Sommer R.J."/>
        </authorList>
    </citation>
    <scope>NUCLEOTIDE SEQUENCE [LARGE SCALE GENOMIC DNA]</scope>
    <source>
        <strain evidence="2">PS312</strain>
    </source>
</reference>
<accession>A0A2A6BRB3</accession>
<protein>
    <submittedName>
        <fullName evidence="1">Uncharacterized protein</fullName>
    </submittedName>
</protein>
<dbReference type="EnsemblMetazoa" id="PPA34318.1">
    <property type="protein sequence ID" value="PPA34318.1"/>
    <property type="gene ID" value="WBGene00272687"/>
</dbReference>
<dbReference type="Proteomes" id="UP000005239">
    <property type="component" value="Unassembled WGS sequence"/>
</dbReference>
<proteinExistence type="predicted"/>
<reference evidence="1" key="2">
    <citation type="submission" date="2022-06" db="UniProtKB">
        <authorList>
            <consortium name="EnsemblMetazoa"/>
        </authorList>
    </citation>
    <scope>IDENTIFICATION</scope>
    <source>
        <strain evidence="1">PS312</strain>
    </source>
</reference>